<reference evidence="7 8" key="1">
    <citation type="submission" date="2019-07" db="EMBL/GenBank/DDBJ databases">
        <title>Hymenobacter sp. straun FUR1 Genome sequencing and assembly.</title>
        <authorList>
            <person name="Chhetri G."/>
        </authorList>
    </citation>
    <scope>NUCLEOTIDE SEQUENCE [LARGE SCALE GENOMIC DNA]</scope>
    <source>
        <strain evidence="7 8">Fur1</strain>
    </source>
</reference>
<dbReference type="Proteomes" id="UP000317624">
    <property type="component" value="Unassembled WGS sequence"/>
</dbReference>
<dbReference type="GO" id="GO:0004035">
    <property type="term" value="F:alkaline phosphatase activity"/>
    <property type="evidence" value="ECO:0007669"/>
    <property type="project" value="InterPro"/>
</dbReference>
<keyword evidence="8" id="KW-1185">Reference proteome</keyword>
<organism evidence="7 8">
    <name type="scientific">Hymenobacter setariae</name>
    <dbReference type="NCBI Taxonomy" id="2594794"/>
    <lineage>
        <taxon>Bacteria</taxon>
        <taxon>Pseudomonadati</taxon>
        <taxon>Bacteroidota</taxon>
        <taxon>Cytophagia</taxon>
        <taxon>Cytophagales</taxon>
        <taxon>Hymenobacteraceae</taxon>
        <taxon>Hymenobacter</taxon>
    </lineage>
</organism>
<dbReference type="SUPFAM" id="SSF53649">
    <property type="entry name" value="Alkaline phosphatase-like"/>
    <property type="match status" value="1"/>
</dbReference>
<keyword evidence="3 6" id="KW-0732">Signal</keyword>
<dbReference type="InterPro" id="IPR017850">
    <property type="entry name" value="Alkaline_phosphatase_core_sf"/>
</dbReference>
<proteinExistence type="predicted"/>
<dbReference type="GO" id="GO:0046872">
    <property type="term" value="F:metal ion binding"/>
    <property type="evidence" value="ECO:0007669"/>
    <property type="project" value="UniProtKB-KW"/>
</dbReference>
<evidence type="ECO:0000256" key="5">
    <source>
        <dbReference type="PIRSR" id="PIRSR031924-51"/>
    </source>
</evidence>
<evidence type="ECO:0000313" key="8">
    <source>
        <dbReference type="Proteomes" id="UP000317624"/>
    </source>
</evidence>
<dbReference type="EMBL" id="VMRJ01000002">
    <property type="protein sequence ID" value="TVT41418.1"/>
    <property type="molecule type" value="Genomic_DNA"/>
</dbReference>
<dbReference type="Pfam" id="PF01663">
    <property type="entry name" value="Phosphodiest"/>
    <property type="match status" value="1"/>
</dbReference>
<keyword evidence="2" id="KW-0479">Metal-binding</keyword>
<comment type="caution">
    <text evidence="7">The sequence shown here is derived from an EMBL/GenBank/DDBJ whole genome shotgun (WGS) entry which is preliminary data.</text>
</comment>
<dbReference type="AlphaFoldDB" id="A0A558BY24"/>
<dbReference type="Gene3D" id="3.30.1360.150">
    <property type="match status" value="1"/>
</dbReference>
<dbReference type="CDD" id="cd16016">
    <property type="entry name" value="AP-SPAP"/>
    <property type="match status" value="1"/>
</dbReference>
<gene>
    <name evidence="7" type="ORF">FNT36_08210</name>
</gene>
<feature type="binding site" evidence="5">
    <location>
        <begin position="167"/>
        <end position="169"/>
    </location>
    <ligand>
        <name>substrate</name>
    </ligand>
</feature>
<dbReference type="PIRSF" id="PIRSF031924">
    <property type="entry name" value="Pi-irrepressible_AP"/>
    <property type="match status" value="1"/>
</dbReference>
<evidence type="ECO:0000256" key="1">
    <source>
        <dbReference type="ARBA" id="ARBA00022553"/>
    </source>
</evidence>
<feature type="chain" id="PRO_5035251373" evidence="6">
    <location>
        <begin position="30"/>
        <end position="564"/>
    </location>
</feature>
<dbReference type="InterPro" id="IPR026263">
    <property type="entry name" value="Alkaline_phosphatase_prok"/>
</dbReference>
<feature type="signal peptide" evidence="6">
    <location>
        <begin position="1"/>
        <end position="29"/>
    </location>
</feature>
<dbReference type="PANTHER" id="PTHR10151">
    <property type="entry name" value="ECTONUCLEOTIDE PYROPHOSPHATASE/PHOSPHODIESTERASE"/>
    <property type="match status" value="1"/>
</dbReference>
<dbReference type="Gene3D" id="3.40.720.10">
    <property type="entry name" value="Alkaline Phosphatase, subunit A"/>
    <property type="match status" value="1"/>
</dbReference>
<protein>
    <submittedName>
        <fullName evidence="7">Alkaline phosphatase family protein</fullName>
    </submittedName>
</protein>
<keyword evidence="1 4" id="KW-0597">Phosphoprotein</keyword>
<evidence type="ECO:0000256" key="2">
    <source>
        <dbReference type="ARBA" id="ARBA00022723"/>
    </source>
</evidence>
<sequence>MRAPRFFLRMFSPYLLATSLLLSSSALLAQTRPTPKLLVGIMVDQMRPDYLTRFSPEFGPDGFKRLLREGFQCRNTHYNYIPTVTGPGHSSVYTGTTPRYHGIVGNSWYDRRLRHDVYCTDDTTVQLVGTTTKGTGVSARNQLSTTLGDELKMTYGGRSKVLALSLKDRASALPAGHMADGAFWLDVNTGDFISSTFYMTKLPAWVTEFNAQKKADAYRQQTWSPLKPASAYLNSLPDSNRYERIFKGKTAATFPYDLSKLAPQNPPAYESMYTSPFGDNLLTDLALAALKNTDLGRDDVPDLLAISYSSPDAVGHTFGPLSKEENDLYLRLDLELARLLKTLDQTVGKGNYTVFLTADHGASEVTRYLADHQLPVGTFDRRGAYQAANAYLVSQFGPGQWLEKEINNTYFFNRSLLAQRKIELPHAQQVLAEFMREQPGIAQVNTTTQLLNGGYTTGLEAKLVASLYYPRYGDVHYELLPGWTGDIGVGASHGTGYAYDSHVPLLWWGMGIPAGVSYAPHTITDIAPTAAMILNSKLPSACTGQPIVEVLGASPKPSGPARRK</sequence>
<feature type="active site" description="Phosphothreonine intermediate" evidence="4">
    <location>
        <position position="85"/>
    </location>
</feature>
<feature type="binding site" evidence="5">
    <location>
        <position position="106"/>
    </location>
    <ligand>
        <name>substrate</name>
    </ligand>
</feature>
<evidence type="ECO:0000256" key="4">
    <source>
        <dbReference type="PIRSR" id="PIRSR031924-50"/>
    </source>
</evidence>
<evidence type="ECO:0000313" key="7">
    <source>
        <dbReference type="EMBL" id="TVT41418.1"/>
    </source>
</evidence>
<accession>A0A558BY24</accession>
<evidence type="ECO:0000256" key="6">
    <source>
        <dbReference type="SAM" id="SignalP"/>
    </source>
</evidence>
<evidence type="ECO:0000256" key="3">
    <source>
        <dbReference type="ARBA" id="ARBA00022729"/>
    </source>
</evidence>
<name>A0A558BY24_9BACT</name>
<dbReference type="OrthoDB" id="9771966at2"/>
<dbReference type="InterPro" id="IPR002591">
    <property type="entry name" value="Phosphodiest/P_Trfase"/>
</dbReference>
<dbReference type="PANTHER" id="PTHR10151:SF120">
    <property type="entry name" value="BIS(5'-ADENOSYL)-TRIPHOSPHATASE"/>
    <property type="match status" value="1"/>
</dbReference>